<evidence type="ECO:0000313" key="3">
    <source>
        <dbReference type="Proteomes" id="UP000247647"/>
    </source>
</evidence>
<evidence type="ECO:0000256" key="1">
    <source>
        <dbReference type="SAM" id="MobiDB-lite"/>
    </source>
</evidence>
<feature type="region of interest" description="Disordered" evidence="1">
    <location>
        <begin position="1"/>
        <end position="41"/>
    </location>
</feature>
<proteinExistence type="predicted"/>
<feature type="compositionally biased region" description="Polar residues" evidence="1">
    <location>
        <begin position="15"/>
        <end position="36"/>
    </location>
</feature>
<dbReference type="GeneID" id="37122403"/>
<dbReference type="Proteomes" id="UP000247647">
    <property type="component" value="Unassembled WGS sequence"/>
</dbReference>
<dbReference type="RefSeq" id="XP_025481020.1">
    <property type="nucleotide sequence ID" value="XM_025619947.1"/>
</dbReference>
<dbReference type="OrthoDB" id="10620635at2759"/>
<gene>
    <name evidence="2" type="ORF">BO87DRAFT_32175</name>
</gene>
<sequence length="132" mass="15669">MHQVKRGRRNRLHPISSQKQINSEQQRQGKQTQSDTSQKDNLKQYPRSSILSLVFFFFLISHWVKADPHGDLELQQRRRTCTVCRSGWEGKSWVWVWNLTVIQPGVLDRIRPGERGWWVLSGRQTRECSRQV</sequence>
<dbReference type="EMBL" id="KZ821456">
    <property type="protein sequence ID" value="PYH35542.1"/>
    <property type="molecule type" value="Genomic_DNA"/>
</dbReference>
<reference evidence="2" key="1">
    <citation type="submission" date="2016-12" db="EMBL/GenBank/DDBJ databases">
        <title>The genomes of Aspergillus section Nigri reveals drivers in fungal speciation.</title>
        <authorList>
            <consortium name="DOE Joint Genome Institute"/>
            <person name="Vesth T.C."/>
            <person name="Nybo J."/>
            <person name="Theobald S."/>
            <person name="Brandl J."/>
            <person name="Frisvad J.C."/>
            <person name="Nielsen K.F."/>
            <person name="Lyhne E.K."/>
            <person name="Kogle M.E."/>
            <person name="Kuo A."/>
            <person name="Riley R."/>
            <person name="Clum A."/>
            <person name="Nolan M."/>
            <person name="Lipzen A."/>
            <person name="Salamov A."/>
            <person name="Henrissat B."/>
            <person name="Wiebenga A."/>
            <person name="De Vries R.P."/>
            <person name="Grigoriev I.V."/>
            <person name="Mortensen U.H."/>
            <person name="Andersen M.R."/>
            <person name="Baker S.E."/>
        </authorList>
    </citation>
    <scope>NUCLEOTIDE SEQUENCE [LARGE SCALE GENOMIC DNA]</scope>
    <source>
        <strain evidence="2">CBS 115656</strain>
    </source>
</reference>
<organism evidence="2 3">
    <name type="scientific">Aspergillus neoniger (strain CBS 115656)</name>
    <dbReference type="NCBI Taxonomy" id="1448310"/>
    <lineage>
        <taxon>Eukaryota</taxon>
        <taxon>Fungi</taxon>
        <taxon>Dikarya</taxon>
        <taxon>Ascomycota</taxon>
        <taxon>Pezizomycotina</taxon>
        <taxon>Eurotiomycetes</taxon>
        <taxon>Eurotiomycetidae</taxon>
        <taxon>Eurotiales</taxon>
        <taxon>Aspergillaceae</taxon>
        <taxon>Aspergillus</taxon>
        <taxon>Aspergillus subgen. Circumdati</taxon>
    </lineage>
</organism>
<evidence type="ECO:0000313" key="2">
    <source>
        <dbReference type="EMBL" id="PYH35542.1"/>
    </source>
</evidence>
<protein>
    <submittedName>
        <fullName evidence="2">Uncharacterized protein</fullName>
    </submittedName>
</protein>
<accession>A0A318ZHP4</accession>
<name>A0A318ZHP4_ASPNB</name>
<feature type="compositionally biased region" description="Basic residues" evidence="1">
    <location>
        <begin position="1"/>
        <end position="12"/>
    </location>
</feature>
<dbReference type="AlphaFoldDB" id="A0A318ZHP4"/>
<keyword evidence="3" id="KW-1185">Reference proteome</keyword>